<evidence type="ECO:0000313" key="1">
    <source>
        <dbReference type="EMBL" id="KAL2623138.1"/>
    </source>
</evidence>
<keyword evidence="2" id="KW-1185">Reference proteome</keyword>
<evidence type="ECO:0000313" key="2">
    <source>
        <dbReference type="Proteomes" id="UP001605036"/>
    </source>
</evidence>
<organism evidence="1 2">
    <name type="scientific">Riccia fluitans</name>
    <dbReference type="NCBI Taxonomy" id="41844"/>
    <lineage>
        <taxon>Eukaryota</taxon>
        <taxon>Viridiplantae</taxon>
        <taxon>Streptophyta</taxon>
        <taxon>Embryophyta</taxon>
        <taxon>Marchantiophyta</taxon>
        <taxon>Marchantiopsida</taxon>
        <taxon>Marchantiidae</taxon>
        <taxon>Marchantiales</taxon>
        <taxon>Ricciaceae</taxon>
        <taxon>Riccia</taxon>
    </lineage>
</organism>
<accession>A0ABD1Y8R4</accession>
<reference evidence="1 2" key="1">
    <citation type="submission" date="2024-09" db="EMBL/GenBank/DDBJ databases">
        <title>Chromosome-scale assembly of Riccia fluitans.</title>
        <authorList>
            <person name="Paukszto L."/>
            <person name="Sawicki J."/>
            <person name="Karawczyk K."/>
            <person name="Piernik-Szablinska J."/>
            <person name="Szczecinska M."/>
            <person name="Mazdziarz M."/>
        </authorList>
    </citation>
    <scope>NUCLEOTIDE SEQUENCE [LARGE SCALE GENOMIC DNA]</scope>
    <source>
        <strain evidence="1">Rf_01</strain>
        <tissue evidence="1">Aerial parts of the thallus</tissue>
    </source>
</reference>
<dbReference type="EMBL" id="JBHFFA010000006">
    <property type="protein sequence ID" value="KAL2623138.1"/>
    <property type="molecule type" value="Genomic_DNA"/>
</dbReference>
<sequence>MFIICFVRPVARSVRCPLSARVHDSTRWVTASRALECPAMLASQVPGRHVRDSWLAWLVELLVVMIDSKWRSLDMLAFHAALPGHVRNPRPQVGVAVSSI</sequence>
<dbReference type="Proteomes" id="UP001605036">
    <property type="component" value="Unassembled WGS sequence"/>
</dbReference>
<protein>
    <recommendedName>
        <fullName evidence="3">Secreted protein</fullName>
    </recommendedName>
</protein>
<proteinExistence type="predicted"/>
<comment type="caution">
    <text evidence="1">The sequence shown here is derived from an EMBL/GenBank/DDBJ whole genome shotgun (WGS) entry which is preliminary data.</text>
</comment>
<name>A0ABD1Y8R4_9MARC</name>
<dbReference type="AlphaFoldDB" id="A0ABD1Y8R4"/>
<gene>
    <name evidence="1" type="ORF">R1flu_003343</name>
</gene>
<evidence type="ECO:0008006" key="3">
    <source>
        <dbReference type="Google" id="ProtNLM"/>
    </source>
</evidence>